<accession>A0A518G1A1</accession>
<feature type="transmembrane region" description="Helical" evidence="1">
    <location>
        <begin position="12"/>
        <end position="35"/>
    </location>
</feature>
<dbReference type="RefSeq" id="WP_145073841.1">
    <property type="nucleotide sequence ID" value="NZ_CP036298.1"/>
</dbReference>
<gene>
    <name evidence="2" type="ORF">Q31a_06560</name>
</gene>
<proteinExistence type="predicted"/>
<dbReference type="EMBL" id="CP036298">
    <property type="protein sequence ID" value="QDV22372.1"/>
    <property type="molecule type" value="Genomic_DNA"/>
</dbReference>
<keyword evidence="1" id="KW-1133">Transmembrane helix</keyword>
<keyword evidence="1" id="KW-0812">Transmembrane</keyword>
<dbReference type="Proteomes" id="UP000318017">
    <property type="component" value="Chromosome"/>
</dbReference>
<evidence type="ECO:0000313" key="3">
    <source>
        <dbReference type="Proteomes" id="UP000318017"/>
    </source>
</evidence>
<keyword evidence="1" id="KW-0472">Membrane</keyword>
<evidence type="ECO:0000313" key="2">
    <source>
        <dbReference type="EMBL" id="QDV22372.1"/>
    </source>
</evidence>
<keyword evidence="3" id="KW-1185">Reference proteome</keyword>
<sequence length="510" mass="55651">MASKIEFDRRAFMARVGICGIGASGLGSFGTLPLLTAAELELDPLQVRAGSGVDHLVTLLETTDRDDLLEVVAQRIRAGTTYRELLAALLLAGVRNVQPRPSVGFKFHSVLVVHSAHLAAVGSPIEDRWLPLFWAIDYFKSTQLEEASKTGWQQAPVDESRVPRPSQAKSALIAALDNWDVEAADVATVGMVRSAGANAMFELLCRYGARDFRSIGHKAIYVANGFRTLQCIGWQYAEPVMRSLVFALLNHNGEPNPANSDLTPDRDWRINLERETTLGAAWQDGAREPVATRELVEALRTASSEAASELAVEMLNRGVAPQSLWDGILLASGELLMQQPGIIGLHSVTTANAMHYAYRHAADDQTRRLLLLQNCAFLPHFRASAGGRGELGTDSIFNIEVPDDLNPNSVEQLEEIFAAVSSHRKVAAAKVLGWLQGGGVAEDFVSVARRMTFTKGRDAHDYKFSSAVLEDYAAVSPEYRSLFLALSVFNLRGSGDRDNQLIERAQTALS</sequence>
<dbReference type="OrthoDB" id="176343at2"/>
<reference evidence="2 3" key="1">
    <citation type="submission" date="2019-02" db="EMBL/GenBank/DDBJ databases">
        <title>Deep-cultivation of Planctomycetes and their phenomic and genomic characterization uncovers novel biology.</title>
        <authorList>
            <person name="Wiegand S."/>
            <person name="Jogler M."/>
            <person name="Boedeker C."/>
            <person name="Pinto D."/>
            <person name="Vollmers J."/>
            <person name="Rivas-Marin E."/>
            <person name="Kohn T."/>
            <person name="Peeters S.H."/>
            <person name="Heuer A."/>
            <person name="Rast P."/>
            <person name="Oberbeckmann S."/>
            <person name="Bunk B."/>
            <person name="Jeske O."/>
            <person name="Meyerdierks A."/>
            <person name="Storesund J.E."/>
            <person name="Kallscheuer N."/>
            <person name="Luecker S."/>
            <person name="Lage O.M."/>
            <person name="Pohl T."/>
            <person name="Merkel B.J."/>
            <person name="Hornburger P."/>
            <person name="Mueller R.-W."/>
            <person name="Bruemmer F."/>
            <person name="Labrenz M."/>
            <person name="Spormann A.M."/>
            <person name="Op den Camp H."/>
            <person name="Overmann J."/>
            <person name="Amann R."/>
            <person name="Jetten M.S.M."/>
            <person name="Mascher T."/>
            <person name="Medema M.H."/>
            <person name="Devos D.P."/>
            <person name="Kaster A.-K."/>
            <person name="Ovreas L."/>
            <person name="Rohde M."/>
            <person name="Galperin M.Y."/>
            <person name="Jogler C."/>
        </authorList>
    </citation>
    <scope>NUCLEOTIDE SEQUENCE [LARGE SCALE GENOMIC DNA]</scope>
    <source>
        <strain evidence="2 3">Q31a</strain>
    </source>
</reference>
<dbReference type="KEGG" id="ahel:Q31a_06560"/>
<name>A0A518G1A1_9BACT</name>
<organism evidence="2 3">
    <name type="scientific">Aureliella helgolandensis</name>
    <dbReference type="NCBI Taxonomy" id="2527968"/>
    <lineage>
        <taxon>Bacteria</taxon>
        <taxon>Pseudomonadati</taxon>
        <taxon>Planctomycetota</taxon>
        <taxon>Planctomycetia</taxon>
        <taxon>Pirellulales</taxon>
        <taxon>Pirellulaceae</taxon>
        <taxon>Aureliella</taxon>
    </lineage>
</organism>
<evidence type="ECO:0000256" key="1">
    <source>
        <dbReference type="SAM" id="Phobius"/>
    </source>
</evidence>
<dbReference type="AlphaFoldDB" id="A0A518G1A1"/>
<protein>
    <submittedName>
        <fullName evidence="2">Uncharacterized protein</fullName>
    </submittedName>
</protein>